<dbReference type="GeneID" id="38781682"/>
<dbReference type="Proteomes" id="UP000287166">
    <property type="component" value="Unassembled WGS sequence"/>
</dbReference>
<evidence type="ECO:0000313" key="2">
    <source>
        <dbReference type="EMBL" id="GBE84765.1"/>
    </source>
</evidence>
<keyword evidence="3" id="KW-1185">Reference proteome</keyword>
<evidence type="ECO:0000256" key="1">
    <source>
        <dbReference type="SAM" id="MobiDB-lite"/>
    </source>
</evidence>
<dbReference type="EMBL" id="BFAD01000006">
    <property type="protein sequence ID" value="GBE84765.1"/>
    <property type="molecule type" value="Genomic_DNA"/>
</dbReference>
<dbReference type="RefSeq" id="XP_027615678.1">
    <property type="nucleotide sequence ID" value="XM_027759877.1"/>
</dbReference>
<sequence>MTSAAISSYLVRTLQRQTDHVPSSIAAATVCYRIVFLWSRGQGTRRSPEIGKMQWPTRARTGFEDIGAYETVDDASASWLTDFRLFGIAFQGGTHEPERTSSRKTDDNHPHKESARLPTYRLLPQTLCVIHAKEVSPVFGIAFAG</sequence>
<proteinExistence type="predicted"/>
<dbReference type="AlphaFoldDB" id="A0A401GRC1"/>
<name>A0A401GRC1_9APHY</name>
<protein>
    <submittedName>
        <fullName evidence="2">Uncharacterized protein</fullName>
    </submittedName>
</protein>
<gene>
    <name evidence="2" type="ORF">SCP_0607450</name>
</gene>
<dbReference type="InParanoid" id="A0A401GRC1"/>
<feature type="compositionally biased region" description="Basic and acidic residues" evidence="1">
    <location>
        <begin position="95"/>
        <end position="115"/>
    </location>
</feature>
<evidence type="ECO:0000313" key="3">
    <source>
        <dbReference type="Proteomes" id="UP000287166"/>
    </source>
</evidence>
<reference evidence="2 3" key="1">
    <citation type="journal article" date="2018" name="Sci. Rep.">
        <title>Genome sequence of the cauliflower mushroom Sparassis crispa (Hanabiratake) and its association with beneficial usage.</title>
        <authorList>
            <person name="Kiyama R."/>
            <person name="Furutani Y."/>
            <person name="Kawaguchi K."/>
            <person name="Nakanishi T."/>
        </authorList>
    </citation>
    <scope>NUCLEOTIDE SEQUENCE [LARGE SCALE GENOMIC DNA]</scope>
</reference>
<comment type="caution">
    <text evidence="2">The sequence shown here is derived from an EMBL/GenBank/DDBJ whole genome shotgun (WGS) entry which is preliminary data.</text>
</comment>
<organism evidence="2 3">
    <name type="scientific">Sparassis crispa</name>
    <dbReference type="NCBI Taxonomy" id="139825"/>
    <lineage>
        <taxon>Eukaryota</taxon>
        <taxon>Fungi</taxon>
        <taxon>Dikarya</taxon>
        <taxon>Basidiomycota</taxon>
        <taxon>Agaricomycotina</taxon>
        <taxon>Agaricomycetes</taxon>
        <taxon>Polyporales</taxon>
        <taxon>Sparassidaceae</taxon>
        <taxon>Sparassis</taxon>
    </lineage>
</organism>
<feature type="region of interest" description="Disordered" evidence="1">
    <location>
        <begin position="94"/>
        <end position="115"/>
    </location>
</feature>
<accession>A0A401GRC1</accession>